<feature type="domain" description="ABC transporter" evidence="9">
    <location>
        <begin position="365"/>
        <end position="599"/>
    </location>
</feature>
<dbReference type="InterPro" id="IPR003439">
    <property type="entry name" value="ABC_transporter-like_ATP-bd"/>
</dbReference>
<keyword evidence="6 8" id="KW-0472">Membrane</keyword>
<feature type="transmembrane region" description="Helical" evidence="8">
    <location>
        <begin position="44"/>
        <end position="65"/>
    </location>
</feature>
<dbReference type="PROSITE" id="PS50893">
    <property type="entry name" value="ABC_TRANSPORTER_2"/>
    <property type="match status" value="1"/>
</dbReference>
<dbReference type="InterPro" id="IPR036640">
    <property type="entry name" value="ABC1_TM_sf"/>
</dbReference>
<name>A0ABP8E369_9MICO</name>
<keyword evidence="4 11" id="KW-0067">ATP-binding</keyword>
<organism evidence="11 12">
    <name type="scientific">Frondihabitans peucedani</name>
    <dbReference type="NCBI Taxonomy" id="598626"/>
    <lineage>
        <taxon>Bacteria</taxon>
        <taxon>Bacillati</taxon>
        <taxon>Actinomycetota</taxon>
        <taxon>Actinomycetes</taxon>
        <taxon>Micrococcales</taxon>
        <taxon>Microbacteriaceae</taxon>
        <taxon>Frondihabitans</taxon>
    </lineage>
</organism>
<evidence type="ECO:0000313" key="12">
    <source>
        <dbReference type="Proteomes" id="UP001501594"/>
    </source>
</evidence>
<reference evidence="12" key="1">
    <citation type="journal article" date="2019" name="Int. J. Syst. Evol. Microbiol.">
        <title>The Global Catalogue of Microorganisms (GCM) 10K type strain sequencing project: providing services to taxonomists for standard genome sequencing and annotation.</title>
        <authorList>
            <consortium name="The Broad Institute Genomics Platform"/>
            <consortium name="The Broad Institute Genome Sequencing Center for Infectious Disease"/>
            <person name="Wu L."/>
            <person name="Ma J."/>
        </authorList>
    </citation>
    <scope>NUCLEOTIDE SEQUENCE [LARGE SCALE GENOMIC DNA]</scope>
    <source>
        <strain evidence="12">JCM 17442</strain>
    </source>
</reference>
<comment type="subcellular location">
    <subcellularLocation>
        <location evidence="1">Cell membrane</location>
        <topology evidence="1">Multi-pass membrane protein</topology>
    </subcellularLocation>
</comment>
<feature type="transmembrane region" description="Helical" evidence="8">
    <location>
        <begin position="190"/>
        <end position="206"/>
    </location>
</feature>
<dbReference type="PANTHER" id="PTHR24221:SF654">
    <property type="entry name" value="ATP-BINDING CASSETTE SUB-FAMILY B MEMBER 6"/>
    <property type="match status" value="1"/>
</dbReference>
<dbReference type="InterPro" id="IPR039421">
    <property type="entry name" value="Type_1_exporter"/>
</dbReference>
<keyword evidence="12" id="KW-1185">Reference proteome</keyword>
<dbReference type="Proteomes" id="UP001501594">
    <property type="component" value="Unassembled WGS sequence"/>
</dbReference>
<dbReference type="Pfam" id="PF00005">
    <property type="entry name" value="ABC_tran"/>
    <property type="match status" value="1"/>
</dbReference>
<proteinExistence type="predicted"/>
<feature type="transmembrane region" description="Helical" evidence="8">
    <location>
        <begin position="167"/>
        <end position="184"/>
    </location>
</feature>
<evidence type="ECO:0000256" key="4">
    <source>
        <dbReference type="ARBA" id="ARBA00022840"/>
    </source>
</evidence>
<dbReference type="PROSITE" id="PS00211">
    <property type="entry name" value="ABC_TRANSPORTER_1"/>
    <property type="match status" value="1"/>
</dbReference>
<evidence type="ECO:0000256" key="8">
    <source>
        <dbReference type="SAM" id="Phobius"/>
    </source>
</evidence>
<feature type="domain" description="ABC transmembrane type-1" evidence="10">
    <location>
        <begin position="45"/>
        <end position="331"/>
    </location>
</feature>
<evidence type="ECO:0000259" key="10">
    <source>
        <dbReference type="PROSITE" id="PS50929"/>
    </source>
</evidence>
<accession>A0ABP8E369</accession>
<dbReference type="SUPFAM" id="SSF90123">
    <property type="entry name" value="ABC transporter transmembrane region"/>
    <property type="match status" value="1"/>
</dbReference>
<dbReference type="InterPro" id="IPR017871">
    <property type="entry name" value="ABC_transporter-like_CS"/>
</dbReference>
<dbReference type="PROSITE" id="PS50929">
    <property type="entry name" value="ABC_TM1F"/>
    <property type="match status" value="1"/>
</dbReference>
<keyword evidence="5 8" id="KW-1133">Transmembrane helix</keyword>
<dbReference type="InterPro" id="IPR003593">
    <property type="entry name" value="AAA+_ATPase"/>
</dbReference>
<evidence type="ECO:0000256" key="2">
    <source>
        <dbReference type="ARBA" id="ARBA00022692"/>
    </source>
</evidence>
<dbReference type="InterPro" id="IPR027417">
    <property type="entry name" value="P-loop_NTPase"/>
</dbReference>
<feature type="region of interest" description="Disordered" evidence="7">
    <location>
        <begin position="1"/>
        <end position="20"/>
    </location>
</feature>
<sequence length="605" mass="66250">MSTATTQGVRGEERDNFTRAESRTLRERSRILLASLLAPLRTRLIITAVVVVVSTAAQVAGPTLIAYGIDNALPALVKQNDWMPAFVVVGLYLGTGIIGAVLMAQYTVQFARVSQSVLIDLRKRLFLHTQRLSLEFHESYTSGRIISRQTSDLDSIRELFDSGINQLVQGLLYMVFTAIALVSLDAPSGLILGVALIPLFCLTRWFQVRSQKLFRSTRVTSARVIVHFVETMTGIRAVQAFRKEKRNEKEYGGYVEDYRTANSKVFQLFGTFDPALVLIGNATLAAVVLFGGFRVIDGSLEIGALLAVALYAKRFFDPAEELAMFYNGYQSASAALEKISGVLEEQPSVPDPVRPTDLWHAKGAIDFDDVEFAYNSDAIVLPEFDLHVPAGQTIALVGSTGAGKSTLAKLIARFYDPTRGSIRLDGVDLRDLHPKDLRRAIVMVTQEAYLFSGSVADNIALGKPDATREEIERAARAVGAHEFVMALPDGYDTDVNKRGGRVSAGQRQLLSFARAFIADPAVLILDEATASLDIPSERLVQEALQTLLSDRTALIIAHRLSTVAIADRVLVMEYGRVVEDGTPDDLISGTGRFAQLHAAWRDSLV</sequence>
<protein>
    <submittedName>
        <fullName evidence="11">ABC transporter ATP-binding protein</fullName>
    </submittedName>
</protein>
<feature type="transmembrane region" description="Helical" evidence="8">
    <location>
        <begin position="85"/>
        <end position="104"/>
    </location>
</feature>
<evidence type="ECO:0000256" key="6">
    <source>
        <dbReference type="ARBA" id="ARBA00023136"/>
    </source>
</evidence>
<dbReference type="GO" id="GO:0005524">
    <property type="term" value="F:ATP binding"/>
    <property type="evidence" value="ECO:0007669"/>
    <property type="project" value="UniProtKB-KW"/>
</dbReference>
<gene>
    <name evidence="11" type="ORF">GCM10022256_20960</name>
</gene>
<dbReference type="Gene3D" id="3.40.50.300">
    <property type="entry name" value="P-loop containing nucleotide triphosphate hydrolases"/>
    <property type="match status" value="1"/>
</dbReference>
<evidence type="ECO:0000259" key="9">
    <source>
        <dbReference type="PROSITE" id="PS50893"/>
    </source>
</evidence>
<comment type="caution">
    <text evidence="11">The sequence shown here is derived from an EMBL/GenBank/DDBJ whole genome shotgun (WGS) entry which is preliminary data.</text>
</comment>
<feature type="compositionally biased region" description="Basic and acidic residues" evidence="7">
    <location>
        <begin position="10"/>
        <end position="20"/>
    </location>
</feature>
<dbReference type="PANTHER" id="PTHR24221">
    <property type="entry name" value="ATP-BINDING CASSETTE SUB-FAMILY B"/>
    <property type="match status" value="1"/>
</dbReference>
<evidence type="ECO:0000256" key="1">
    <source>
        <dbReference type="ARBA" id="ARBA00004651"/>
    </source>
</evidence>
<dbReference type="SMART" id="SM00382">
    <property type="entry name" value="AAA"/>
    <property type="match status" value="1"/>
</dbReference>
<keyword evidence="2 8" id="KW-0812">Transmembrane</keyword>
<evidence type="ECO:0000256" key="5">
    <source>
        <dbReference type="ARBA" id="ARBA00022989"/>
    </source>
</evidence>
<dbReference type="InterPro" id="IPR011527">
    <property type="entry name" value="ABC1_TM_dom"/>
</dbReference>
<dbReference type="Gene3D" id="1.20.1560.10">
    <property type="entry name" value="ABC transporter type 1, transmembrane domain"/>
    <property type="match status" value="1"/>
</dbReference>
<dbReference type="EMBL" id="BAABAU010000001">
    <property type="protein sequence ID" value="GAA4266484.1"/>
    <property type="molecule type" value="Genomic_DNA"/>
</dbReference>
<dbReference type="RefSeq" id="WP_344795738.1">
    <property type="nucleotide sequence ID" value="NZ_BAABAU010000001.1"/>
</dbReference>
<evidence type="ECO:0000256" key="3">
    <source>
        <dbReference type="ARBA" id="ARBA00022741"/>
    </source>
</evidence>
<dbReference type="Pfam" id="PF00664">
    <property type="entry name" value="ABC_membrane"/>
    <property type="match status" value="1"/>
</dbReference>
<evidence type="ECO:0000313" key="11">
    <source>
        <dbReference type="EMBL" id="GAA4266484.1"/>
    </source>
</evidence>
<dbReference type="CDD" id="cd18546">
    <property type="entry name" value="ABC_6TM_Rv0194_D2_like"/>
    <property type="match status" value="1"/>
</dbReference>
<keyword evidence="3" id="KW-0547">Nucleotide-binding</keyword>
<evidence type="ECO:0000256" key="7">
    <source>
        <dbReference type="SAM" id="MobiDB-lite"/>
    </source>
</evidence>
<dbReference type="SUPFAM" id="SSF52540">
    <property type="entry name" value="P-loop containing nucleoside triphosphate hydrolases"/>
    <property type="match status" value="1"/>
</dbReference>